<reference evidence="1 2" key="1">
    <citation type="submission" date="2016-11" db="EMBL/GenBank/DDBJ databases">
        <authorList>
            <person name="Jaros S."/>
            <person name="Januszkiewicz K."/>
            <person name="Wedrychowicz H."/>
        </authorList>
    </citation>
    <scope>NUCLEOTIDE SEQUENCE [LARGE SCALE GENOMIC DNA]</scope>
    <source>
        <strain evidence="1 2">DSM 17918</strain>
    </source>
</reference>
<dbReference type="SUPFAM" id="SSF160980">
    <property type="entry name" value="SSO1389-like"/>
    <property type="match status" value="1"/>
</dbReference>
<dbReference type="NCBIfam" id="TIGR02221">
    <property type="entry name" value="cas_TM1812"/>
    <property type="match status" value="1"/>
</dbReference>
<keyword evidence="1" id="KW-0131">Cell cycle</keyword>
<accession>A0A1M4SLC8</accession>
<dbReference type="STRING" id="1121256.SAMN02746089_00068"/>
<protein>
    <submittedName>
        <fullName evidence="1">Cell division protein DivIC</fullName>
    </submittedName>
</protein>
<name>A0A1M4SLC8_9THEO</name>
<dbReference type="OrthoDB" id="9777703at2"/>
<organism evidence="1 2">
    <name type="scientific">Caldanaerobius fijiensis DSM 17918</name>
    <dbReference type="NCBI Taxonomy" id="1121256"/>
    <lineage>
        <taxon>Bacteria</taxon>
        <taxon>Bacillati</taxon>
        <taxon>Bacillota</taxon>
        <taxon>Clostridia</taxon>
        <taxon>Thermoanaerobacterales</taxon>
        <taxon>Thermoanaerobacteraceae</taxon>
        <taxon>Caldanaerobius</taxon>
    </lineage>
</organism>
<gene>
    <name evidence="1" type="ORF">SAMN02746089_00068</name>
</gene>
<keyword evidence="2" id="KW-1185">Reference proteome</keyword>
<dbReference type="AlphaFoldDB" id="A0A1M4SLC8"/>
<dbReference type="GO" id="GO:0051301">
    <property type="term" value="P:cell division"/>
    <property type="evidence" value="ECO:0007669"/>
    <property type="project" value="UniProtKB-KW"/>
</dbReference>
<evidence type="ECO:0000313" key="1">
    <source>
        <dbReference type="EMBL" id="SHE32962.1"/>
    </source>
</evidence>
<dbReference type="InterPro" id="IPR011742">
    <property type="entry name" value="CRISPR-assoc_prot_TM1812"/>
</dbReference>
<dbReference type="InterPro" id="IPR013383">
    <property type="entry name" value="CRISPR-assoc_prot_DxTHG_CS"/>
</dbReference>
<sequence>MKNIMISLIGRGRKPDGGKGYIKTRYSFDNGEYISDETAFFGSALYRYLVGRGYNIDKWIVFGTNTSTWSEIIEAINSVQQEKLEEMYYKVLAEEENGITDTTLKQWERDISKFLHVNLVAVDPLDYKAYINELLNIITIGDEYKIFFDMTHAFRHMSTVLSFSLMYLKYLRDIKSIEVYYGALDMTKDVVKPVLKIDFINELFSLSTSFDLYKNSGYFPEILRDLGISNRENTYFKLELNRNPRNELKEITKELEKIEGSDNYKRETAFCIKNQLSRLYELKYLDERMVERARFFFDKKQYLKALVLLYEALIILAGRIYQIPDKQNYEKREEIRRRIKEEIRGIRDRKFIKTERVGEVFNLLEYTRNAAVHGSDPQGTQEYLEQRSYFESLFNEALDIYHEIDNSIS</sequence>
<evidence type="ECO:0000313" key="2">
    <source>
        <dbReference type="Proteomes" id="UP000184088"/>
    </source>
</evidence>
<dbReference type="RefSeq" id="WP_073341103.1">
    <property type="nucleotide sequence ID" value="NZ_FQVH01000001.1"/>
</dbReference>
<dbReference type="EMBL" id="FQVH01000001">
    <property type="protein sequence ID" value="SHE32962.1"/>
    <property type="molecule type" value="Genomic_DNA"/>
</dbReference>
<dbReference type="NCBIfam" id="TIGR02549">
    <property type="entry name" value="CRISPR_DxTHG"/>
    <property type="match status" value="1"/>
</dbReference>
<dbReference type="Proteomes" id="UP000184088">
    <property type="component" value="Unassembled WGS sequence"/>
</dbReference>
<keyword evidence="1" id="KW-0132">Cell division</keyword>
<proteinExistence type="predicted"/>